<dbReference type="EMBL" id="PPWZ01000009">
    <property type="protein sequence ID" value="POH37796.1"/>
    <property type="molecule type" value="Genomic_DNA"/>
</dbReference>
<dbReference type="Pfam" id="PF13641">
    <property type="entry name" value="Glyco_tranf_2_3"/>
    <property type="match status" value="1"/>
</dbReference>
<protein>
    <recommendedName>
        <fullName evidence="6">Glycosyltransferase</fullName>
    </recommendedName>
</protein>
<comment type="similarity">
    <text evidence="1">Belongs to the glycosyltransferase 2 family.</text>
</comment>
<evidence type="ECO:0000256" key="4">
    <source>
        <dbReference type="SAM" id="Phobius"/>
    </source>
</evidence>
<dbReference type="AlphaFoldDB" id="A0A2P4R9D9"/>
<feature type="transmembrane region" description="Helical" evidence="4">
    <location>
        <begin position="388"/>
        <end position="410"/>
    </location>
</feature>
<feature type="transmembrane region" description="Helical" evidence="4">
    <location>
        <begin position="6"/>
        <end position="24"/>
    </location>
</feature>
<comment type="caution">
    <text evidence="5">The sequence shown here is derived from an EMBL/GenBank/DDBJ whole genome shotgun (WGS) entry which is preliminary data.</text>
</comment>
<dbReference type="SUPFAM" id="SSF53448">
    <property type="entry name" value="Nucleotide-diphospho-sugar transferases"/>
    <property type="match status" value="1"/>
</dbReference>
<dbReference type="Gene3D" id="3.90.550.10">
    <property type="entry name" value="Spore Coat Polysaccharide Biosynthesis Protein SpsA, Chain A"/>
    <property type="match status" value="1"/>
</dbReference>
<accession>A0A2P4R9D9</accession>
<keyword evidence="4" id="KW-1133">Transmembrane helix</keyword>
<dbReference type="PANTHER" id="PTHR43630:SF1">
    <property type="entry name" value="POLY-BETA-1,6-N-ACETYL-D-GLUCOSAMINE SYNTHASE"/>
    <property type="match status" value="1"/>
</dbReference>
<evidence type="ECO:0000256" key="3">
    <source>
        <dbReference type="ARBA" id="ARBA00022679"/>
    </source>
</evidence>
<keyword evidence="3" id="KW-0808">Transferase</keyword>
<feature type="transmembrane region" description="Helical" evidence="4">
    <location>
        <begin position="335"/>
        <end position="358"/>
    </location>
</feature>
<keyword evidence="4" id="KW-0472">Membrane</keyword>
<evidence type="ECO:0000313" key="5">
    <source>
        <dbReference type="EMBL" id="POH37796.1"/>
    </source>
</evidence>
<reference evidence="5" key="1">
    <citation type="submission" date="2018-01" db="EMBL/GenBank/DDBJ databases">
        <title>Genome sequnecing of Lactobacillus formosensis KACC 18721.</title>
        <authorList>
            <person name="Kim S.-J."/>
            <person name="Heo J."/>
        </authorList>
    </citation>
    <scope>NUCLEOTIDE SEQUENCE</scope>
    <source>
        <strain evidence="5">KACC 18721</strain>
    </source>
</reference>
<evidence type="ECO:0008006" key="6">
    <source>
        <dbReference type="Google" id="ProtNLM"/>
    </source>
</evidence>
<feature type="transmembrane region" description="Helical" evidence="4">
    <location>
        <begin position="301"/>
        <end position="323"/>
    </location>
</feature>
<dbReference type="GO" id="GO:0016757">
    <property type="term" value="F:glycosyltransferase activity"/>
    <property type="evidence" value="ECO:0007669"/>
    <property type="project" value="UniProtKB-KW"/>
</dbReference>
<keyword evidence="2" id="KW-0328">Glycosyltransferase</keyword>
<dbReference type="PANTHER" id="PTHR43630">
    <property type="entry name" value="POLY-BETA-1,6-N-ACETYL-D-GLUCOSAMINE SYNTHASE"/>
    <property type="match status" value="1"/>
</dbReference>
<organism evidence="5">
    <name type="scientific">Companilactobacillus formosensis</name>
    <dbReference type="NCBI Taxonomy" id="1617889"/>
    <lineage>
        <taxon>Bacteria</taxon>
        <taxon>Bacillati</taxon>
        <taxon>Bacillota</taxon>
        <taxon>Bacilli</taxon>
        <taxon>Lactobacillales</taxon>
        <taxon>Lactobacillaceae</taxon>
        <taxon>Companilactobacillus</taxon>
    </lineage>
</organism>
<gene>
    <name evidence="5" type="ORF">C2R26_01600</name>
</gene>
<dbReference type="InterPro" id="IPR029044">
    <property type="entry name" value="Nucleotide-diphossugar_trans"/>
</dbReference>
<proteinExistence type="inferred from homology"/>
<name>A0A2P4R9D9_9LACO</name>
<evidence type="ECO:0000256" key="1">
    <source>
        <dbReference type="ARBA" id="ARBA00006739"/>
    </source>
</evidence>
<keyword evidence="4" id="KW-0812">Transmembrane</keyword>
<sequence length="425" mass="49538">MLIYLIAATIFMIQCWLMYYTYFLNKPKLKPASVLPHDNKEFFYFILIPCLNEGKVIKNTLQKLVNLKGQKQIIVIDDDSIDDTLIQVKAVSGPISILQRYLPNARTGKGDSLNNAIPLIKHLIKEKHLQPQNCIVGVIDADGVLSNNSIYQLNRLFANHRTDAVQLRIKMKQPLTVLQTFQDIEFFTINRLTQLIRQRLHAVALCGNGQFFRFSSVHQKLGLKPWGNALLEDYELTLKFELRGLNIRYLDEAYVTQEALVKFKDLILQRARWSQGGFNCWHYLQKIIHSREMLISQKFDTYFFLVQPLINILADFSILYLTIKFIFKFEFHPEFFIITSIFLSLIGMIFGTCFTIIYRHELRLVTQTKIDSMESNLQNQTMSVRKSILTVGILSYIYLVLFFSLLISGYHEIIGQRVWNKTSRL</sequence>
<evidence type="ECO:0000256" key="2">
    <source>
        <dbReference type="ARBA" id="ARBA00022676"/>
    </source>
</evidence>